<keyword evidence="4 6" id="KW-1133">Transmembrane helix</keyword>
<dbReference type="InterPro" id="IPR027469">
    <property type="entry name" value="Cation_efflux_TMD_sf"/>
</dbReference>
<evidence type="ECO:0000256" key="3">
    <source>
        <dbReference type="ARBA" id="ARBA00022692"/>
    </source>
</evidence>
<dbReference type="SUPFAM" id="SSF160240">
    <property type="entry name" value="Cation efflux protein cytoplasmic domain-like"/>
    <property type="match status" value="1"/>
</dbReference>
<dbReference type="RefSeq" id="WP_184390191.1">
    <property type="nucleotide sequence ID" value="NZ_BAAAJD010000015.1"/>
</dbReference>
<dbReference type="AlphaFoldDB" id="A0A7W8VCF1"/>
<evidence type="ECO:0000256" key="2">
    <source>
        <dbReference type="ARBA" id="ARBA00022448"/>
    </source>
</evidence>
<proteinExistence type="predicted"/>
<keyword evidence="2" id="KW-0813">Transport</keyword>
<dbReference type="InterPro" id="IPR040177">
    <property type="entry name" value="SLC30A9"/>
</dbReference>
<feature type="transmembrane region" description="Helical" evidence="6">
    <location>
        <begin position="109"/>
        <end position="126"/>
    </location>
</feature>
<reference evidence="8 9" key="1">
    <citation type="submission" date="2020-08" db="EMBL/GenBank/DDBJ databases">
        <title>Sequencing the genomes of 1000 actinobacteria strains.</title>
        <authorList>
            <person name="Klenk H.-P."/>
        </authorList>
    </citation>
    <scope>NUCLEOTIDE SEQUENCE [LARGE SCALE GENOMIC DNA]</scope>
    <source>
        <strain evidence="8 9">DSM 44551</strain>
    </source>
</reference>
<dbReference type="GO" id="GO:0006829">
    <property type="term" value="P:zinc ion transport"/>
    <property type="evidence" value="ECO:0007669"/>
    <property type="project" value="InterPro"/>
</dbReference>
<protein>
    <submittedName>
        <fullName evidence="8">Cation diffusion facilitator family transporter</fullName>
    </submittedName>
</protein>
<feature type="transmembrane region" description="Helical" evidence="6">
    <location>
        <begin position="77"/>
        <end position="97"/>
    </location>
</feature>
<organism evidence="8 9">
    <name type="scientific">Nocardiopsis composta</name>
    <dbReference type="NCBI Taxonomy" id="157465"/>
    <lineage>
        <taxon>Bacteria</taxon>
        <taxon>Bacillati</taxon>
        <taxon>Actinomycetota</taxon>
        <taxon>Actinomycetes</taxon>
        <taxon>Streptosporangiales</taxon>
        <taxon>Nocardiopsidaceae</taxon>
        <taxon>Nocardiopsis</taxon>
    </lineage>
</organism>
<evidence type="ECO:0000256" key="6">
    <source>
        <dbReference type="SAM" id="Phobius"/>
    </source>
</evidence>
<comment type="caution">
    <text evidence="8">The sequence shown here is derived from an EMBL/GenBank/DDBJ whole genome shotgun (WGS) entry which is preliminary data.</text>
</comment>
<dbReference type="PANTHER" id="PTHR13414">
    <property type="entry name" value="HUEL-CATION TRANSPORTER"/>
    <property type="match status" value="1"/>
</dbReference>
<gene>
    <name evidence="8" type="ORF">HDA36_001211</name>
</gene>
<dbReference type="InterPro" id="IPR002524">
    <property type="entry name" value="Cation_efflux"/>
</dbReference>
<dbReference type="SUPFAM" id="SSF161111">
    <property type="entry name" value="Cation efflux protein transmembrane domain-like"/>
    <property type="match status" value="1"/>
</dbReference>
<keyword evidence="3 6" id="KW-0812">Transmembrane</keyword>
<dbReference type="Gene3D" id="1.20.1510.10">
    <property type="entry name" value="Cation efflux protein transmembrane domain"/>
    <property type="match status" value="1"/>
</dbReference>
<dbReference type="Gene3D" id="3.30.70.1350">
    <property type="entry name" value="Cation efflux protein, cytoplasmic domain"/>
    <property type="match status" value="1"/>
</dbReference>
<sequence>MSTEGSTKAVVMALAANLGIAATKFAAYALTGSSSMLAESIHSVADSSNQALLLIGGKRAKRHATPDHPFGYGRERYIYAFLVAIVLFSLGGLFALYEAWHKISDPHPITAWHWVPVVVLLVAVGLESMALRTAVKESNAVRGRASWVQFIRRSKSPELPVILLEDTGALAGLVFALAGVGLTLITGNGIWDGLGTAAIGLLLVAIAIVLAVEVKSLLLGESASAEHVRRIEAAIAGVEDVDGIIHMRTMHLGPEELLVAAKIAVDAQDDAGRVVRAINEAEARVREAVPIARLIYIEPDLLRTGPAPAGRGTAPPR</sequence>
<comment type="subcellular location">
    <subcellularLocation>
        <location evidence="1">Membrane</location>
        <topology evidence="1">Multi-pass membrane protein</topology>
    </subcellularLocation>
</comment>
<dbReference type="EMBL" id="JACHDB010000001">
    <property type="protein sequence ID" value="MBB5431127.1"/>
    <property type="molecule type" value="Genomic_DNA"/>
</dbReference>
<dbReference type="GO" id="GO:0016020">
    <property type="term" value="C:membrane"/>
    <property type="evidence" value="ECO:0007669"/>
    <property type="project" value="UniProtKB-SubCell"/>
</dbReference>
<dbReference type="Pfam" id="PF01545">
    <property type="entry name" value="Cation_efflux"/>
    <property type="match status" value="1"/>
</dbReference>
<evidence type="ECO:0000313" key="8">
    <source>
        <dbReference type="EMBL" id="MBB5431127.1"/>
    </source>
</evidence>
<dbReference type="InterPro" id="IPR036837">
    <property type="entry name" value="Cation_efflux_CTD_sf"/>
</dbReference>
<dbReference type="NCBIfam" id="TIGR01297">
    <property type="entry name" value="CDF"/>
    <property type="match status" value="1"/>
</dbReference>
<feature type="transmembrane region" description="Helical" evidence="6">
    <location>
        <begin position="190"/>
        <end position="212"/>
    </location>
</feature>
<evidence type="ECO:0000256" key="1">
    <source>
        <dbReference type="ARBA" id="ARBA00004141"/>
    </source>
</evidence>
<keyword evidence="9" id="KW-1185">Reference proteome</keyword>
<keyword evidence="5 6" id="KW-0472">Membrane</keyword>
<dbReference type="InterPro" id="IPR058533">
    <property type="entry name" value="Cation_efflux_TM"/>
</dbReference>
<dbReference type="Proteomes" id="UP000572635">
    <property type="component" value="Unassembled WGS sequence"/>
</dbReference>
<name>A0A7W8VCF1_9ACTN</name>
<feature type="domain" description="Cation efflux protein transmembrane" evidence="7">
    <location>
        <begin position="11"/>
        <end position="219"/>
    </location>
</feature>
<evidence type="ECO:0000256" key="5">
    <source>
        <dbReference type="ARBA" id="ARBA00023136"/>
    </source>
</evidence>
<evidence type="ECO:0000313" key="9">
    <source>
        <dbReference type="Proteomes" id="UP000572635"/>
    </source>
</evidence>
<evidence type="ECO:0000259" key="7">
    <source>
        <dbReference type="Pfam" id="PF01545"/>
    </source>
</evidence>
<dbReference type="GO" id="GO:0008324">
    <property type="term" value="F:monoatomic cation transmembrane transporter activity"/>
    <property type="evidence" value="ECO:0007669"/>
    <property type="project" value="InterPro"/>
</dbReference>
<accession>A0A7W8VCF1</accession>
<feature type="transmembrane region" description="Helical" evidence="6">
    <location>
        <begin position="161"/>
        <end position="184"/>
    </location>
</feature>
<dbReference type="PANTHER" id="PTHR13414:SF9">
    <property type="entry name" value="PROTON-COUPLED ZINC ANTIPORTER SLC30A9, MITOCHONDRIAL"/>
    <property type="match status" value="1"/>
</dbReference>
<evidence type="ECO:0000256" key="4">
    <source>
        <dbReference type="ARBA" id="ARBA00022989"/>
    </source>
</evidence>